<reference evidence="1" key="1">
    <citation type="submission" date="2013-08" db="EMBL/GenBank/DDBJ databases">
        <authorList>
            <person name="Mendez C."/>
            <person name="Richter M."/>
            <person name="Ferrer M."/>
            <person name="Sanchez J."/>
        </authorList>
    </citation>
    <scope>NUCLEOTIDE SEQUENCE</scope>
</reference>
<protein>
    <submittedName>
        <fullName evidence="1">Peptidase U32</fullName>
    </submittedName>
</protein>
<comment type="caution">
    <text evidence="1">The sequence shown here is derived from an EMBL/GenBank/DDBJ whole genome shotgun (WGS) entry which is preliminary data.</text>
</comment>
<sequence length="117" mass="13086">MVRGKKSIDLDNLMGEQEAYESRLSRSISNEGPTQRERIGIVEQFFDKIQVTAIKLNGALNVGDIIEIGTEEDAVRQKVESMQIDRKEVTEAHAGDSVGIKSKHRMDVGSPVYKVIR</sequence>
<name>T0ZW77_9ZZZZ</name>
<dbReference type="SUPFAM" id="SSF50447">
    <property type="entry name" value="Translation proteins"/>
    <property type="match status" value="1"/>
</dbReference>
<organism evidence="1">
    <name type="scientific">mine drainage metagenome</name>
    <dbReference type="NCBI Taxonomy" id="410659"/>
    <lineage>
        <taxon>unclassified sequences</taxon>
        <taxon>metagenomes</taxon>
        <taxon>ecological metagenomes</taxon>
    </lineage>
</organism>
<dbReference type="Gene3D" id="2.40.30.10">
    <property type="entry name" value="Translation factors"/>
    <property type="match status" value="1"/>
</dbReference>
<dbReference type="EMBL" id="AUZZ01009221">
    <property type="protein sequence ID" value="EQD34160.1"/>
    <property type="molecule type" value="Genomic_DNA"/>
</dbReference>
<evidence type="ECO:0000313" key="1">
    <source>
        <dbReference type="EMBL" id="EQD34160.1"/>
    </source>
</evidence>
<proteinExistence type="predicted"/>
<dbReference type="AlphaFoldDB" id="T0ZW77"/>
<dbReference type="InterPro" id="IPR009000">
    <property type="entry name" value="Transl_B-barrel_sf"/>
</dbReference>
<gene>
    <name evidence="1" type="ORF">B2A_12781</name>
</gene>
<accession>T0ZW77</accession>
<reference evidence="1" key="2">
    <citation type="journal article" date="2014" name="ISME J.">
        <title>Microbial stratification in low pH oxic and suboxic macroscopic growths along an acid mine drainage.</title>
        <authorList>
            <person name="Mendez-Garcia C."/>
            <person name="Mesa V."/>
            <person name="Sprenger R.R."/>
            <person name="Richter M."/>
            <person name="Diez M.S."/>
            <person name="Solano J."/>
            <person name="Bargiela R."/>
            <person name="Golyshina O.V."/>
            <person name="Manteca A."/>
            <person name="Ramos J.L."/>
            <person name="Gallego J.R."/>
            <person name="Llorente I."/>
            <person name="Martins Dos Santos V.A."/>
            <person name="Jensen O.N."/>
            <person name="Pelaez A.I."/>
            <person name="Sanchez J."/>
            <person name="Ferrer M."/>
        </authorList>
    </citation>
    <scope>NUCLEOTIDE SEQUENCE</scope>
</reference>